<comment type="caution">
    <text evidence="4">The sequence shown here is derived from an EMBL/GenBank/DDBJ whole genome shotgun (WGS) entry which is preliminary data.</text>
</comment>
<organism evidence="4 5">
    <name type="scientific">Apiospora marii</name>
    <dbReference type="NCBI Taxonomy" id="335849"/>
    <lineage>
        <taxon>Eukaryota</taxon>
        <taxon>Fungi</taxon>
        <taxon>Dikarya</taxon>
        <taxon>Ascomycota</taxon>
        <taxon>Pezizomycotina</taxon>
        <taxon>Sordariomycetes</taxon>
        <taxon>Xylariomycetidae</taxon>
        <taxon>Amphisphaeriales</taxon>
        <taxon>Apiosporaceae</taxon>
        <taxon>Apiospora</taxon>
    </lineage>
</organism>
<feature type="compositionally biased region" description="Low complexity" evidence="2">
    <location>
        <begin position="284"/>
        <end position="297"/>
    </location>
</feature>
<evidence type="ECO:0000256" key="2">
    <source>
        <dbReference type="SAM" id="MobiDB-lite"/>
    </source>
</evidence>
<dbReference type="CDD" id="cd01833">
    <property type="entry name" value="XynB_like"/>
    <property type="match status" value="1"/>
</dbReference>
<sequence>MLGGALLAASAIFQGVSATTLDGPSSWAAGEFGPDVVAPATLSVSDTTEGFNNSSPYMNDDVNDLNTRAAAKFWLRVMPLGASITQGIKSSDGNGYRKHIRDQLRFAGWNVNMVGSKQDGNMNDKDNEGHPGWTISQVAGAAKGSVGLRPNLVMINAGTNDCLQKIDIPNTGKRMQDMINLLQEQIPETTILLSTILPTAYDQSCVDDVNKQLKALKNESKRVYIAEMQLTINDISSDGTHPTDDGYKKMASAWWAAFQRAEGVIKAPSNNIDDEKETKGSAGGSAKTCAKSSSSAGRGPVQTQLEGTGADDGNYRHRSAPGITFTVPSSQSIQYQFAQLVNLGSPDRGTETDELVKIEKQGDGSNKYSYYLNTGGKYDTSAKDFSLPIKCAGNVAHVWGDLNNDGLDDLWCIGAQGQATVALNRGGNPPRFESIGEVMASPGSYGPGDVLVADIDGDGRADYCVQENNGDIRCWRNGGWGDKVSFWQGFSKGDGGGDVVFAGKGKPNKNMVRLGDLSGNSRADWMYIGDQGQIESWINQRGWGAGIVPDWASAGQTHGGVGRGSEIRLGRVYGSGRLDYIWMKPAGGDKIEVTVYQNLGEGGTRRKADGVFYCDMTGSGSDDYVWVWSPGDRAELYLNTHNPPNWKEDTKTLFNIGRNRRSIHLADWDGDGKCDVLSQRKSDGALEWWRNGYDKATGRFSFEYKGFVAGSDKCSQGWGVSIFDRGLRLADIDGDGRADYLCLEKDGRVTGLLNTKSGGLVDVGQVKFSEGWDRANLRFADVEGSGRADLVWVDKYTGQGTVLKNKGRVQAGDSAFTWENRGVLYPGIGERGANMHFANLGGKGRADFVQVLPVSNKAYTWFNECPASSGNGGAGDDGPIVDPKLPAYKSSRRSLPSSRIMRR</sequence>
<dbReference type="Pfam" id="PF13517">
    <property type="entry name" value="FG-GAP_3"/>
    <property type="match status" value="3"/>
</dbReference>
<dbReference type="InterPro" id="IPR013517">
    <property type="entry name" value="FG-GAP"/>
</dbReference>
<dbReference type="PANTHER" id="PTHR30383:SF31">
    <property type="entry name" value="SGNH HYDROLASE-TYPE ESTERASE DOMAIN-CONTAINING PROTEIN-RELATED"/>
    <property type="match status" value="1"/>
</dbReference>
<dbReference type="Pfam" id="PF00657">
    <property type="entry name" value="Lipase_GDSL"/>
    <property type="match status" value="1"/>
</dbReference>
<dbReference type="Proteomes" id="UP001396898">
    <property type="component" value="Unassembled WGS sequence"/>
</dbReference>
<keyword evidence="1 3" id="KW-0732">Signal</keyword>
<feature type="signal peptide" evidence="3">
    <location>
        <begin position="1"/>
        <end position="18"/>
    </location>
</feature>
<keyword evidence="5" id="KW-1185">Reference proteome</keyword>
<evidence type="ECO:0000256" key="1">
    <source>
        <dbReference type="ARBA" id="ARBA00022729"/>
    </source>
</evidence>
<feature type="region of interest" description="Disordered" evidence="2">
    <location>
        <begin position="870"/>
        <end position="903"/>
    </location>
</feature>
<evidence type="ECO:0008006" key="6">
    <source>
        <dbReference type="Google" id="ProtNLM"/>
    </source>
</evidence>
<accession>A0ABR1R8U7</accession>
<proteinExistence type="predicted"/>
<reference evidence="4 5" key="1">
    <citation type="submission" date="2023-01" db="EMBL/GenBank/DDBJ databases">
        <title>Analysis of 21 Apiospora genomes using comparative genomics revels a genus with tremendous synthesis potential of carbohydrate active enzymes and secondary metabolites.</title>
        <authorList>
            <person name="Sorensen T."/>
        </authorList>
    </citation>
    <scope>NUCLEOTIDE SEQUENCE [LARGE SCALE GENOMIC DNA]</scope>
    <source>
        <strain evidence="4 5">CBS 20057</strain>
    </source>
</reference>
<dbReference type="InterPro" id="IPR028994">
    <property type="entry name" value="Integrin_alpha_N"/>
</dbReference>
<dbReference type="SUPFAM" id="SSF52266">
    <property type="entry name" value="SGNH hydrolase"/>
    <property type="match status" value="1"/>
</dbReference>
<dbReference type="InterPro" id="IPR051532">
    <property type="entry name" value="Ester_Hydrolysis_Enzymes"/>
</dbReference>
<protein>
    <recommendedName>
        <fullName evidence="6">SGNH hydrolase-type esterase domain-containing protein</fullName>
    </recommendedName>
</protein>
<dbReference type="SUPFAM" id="SSF69318">
    <property type="entry name" value="Integrin alpha N-terminal domain"/>
    <property type="match status" value="2"/>
</dbReference>
<dbReference type="Gene3D" id="3.40.50.1110">
    <property type="entry name" value="SGNH hydrolase"/>
    <property type="match status" value="1"/>
</dbReference>
<name>A0ABR1R8U7_9PEZI</name>
<dbReference type="InterPro" id="IPR036514">
    <property type="entry name" value="SGNH_hydro_sf"/>
</dbReference>
<feature type="region of interest" description="Disordered" evidence="2">
    <location>
        <begin position="268"/>
        <end position="317"/>
    </location>
</feature>
<dbReference type="InterPro" id="IPR001087">
    <property type="entry name" value="GDSL"/>
</dbReference>
<dbReference type="EMBL" id="JAQQWI010000018">
    <property type="protein sequence ID" value="KAK8001952.1"/>
    <property type="molecule type" value="Genomic_DNA"/>
</dbReference>
<evidence type="ECO:0000313" key="5">
    <source>
        <dbReference type="Proteomes" id="UP001396898"/>
    </source>
</evidence>
<evidence type="ECO:0000256" key="3">
    <source>
        <dbReference type="SAM" id="SignalP"/>
    </source>
</evidence>
<evidence type="ECO:0000313" key="4">
    <source>
        <dbReference type="EMBL" id="KAK8001952.1"/>
    </source>
</evidence>
<dbReference type="PANTHER" id="PTHR30383">
    <property type="entry name" value="THIOESTERASE 1/PROTEASE 1/LYSOPHOSPHOLIPASE L1"/>
    <property type="match status" value="1"/>
</dbReference>
<gene>
    <name evidence="4" type="ORF">PG991_014174</name>
</gene>
<feature type="chain" id="PRO_5046855015" description="SGNH hydrolase-type esterase domain-containing protein" evidence="3">
    <location>
        <begin position="19"/>
        <end position="903"/>
    </location>
</feature>